<evidence type="ECO:0000313" key="7">
    <source>
        <dbReference type="Proteomes" id="UP000215914"/>
    </source>
</evidence>
<dbReference type="AlphaFoldDB" id="A0A9K3GV00"/>
<dbReference type="Pfam" id="PF00235">
    <property type="entry name" value="Profilin"/>
    <property type="match status" value="1"/>
</dbReference>
<gene>
    <name evidence="6" type="ORF">HanXRQr2_Chr17g0811551</name>
</gene>
<name>A0A9K3GV00_HELAN</name>
<keyword evidence="4" id="KW-0009">Actin-binding</keyword>
<accession>A0A9K3GV00</accession>
<sequence length="67" mass="7456">MSWQAYVNEHLMCEIEGNHLTAAAIIGHDGRIWAQSASFPQVCLIFCYGLIYHCKVSDLSHIGCMGN</sequence>
<comment type="similarity">
    <text evidence="2">Belongs to the profilin family.</text>
</comment>
<reference evidence="6" key="1">
    <citation type="journal article" date="2017" name="Nature">
        <title>The sunflower genome provides insights into oil metabolism, flowering and Asterid evolution.</title>
        <authorList>
            <person name="Badouin H."/>
            <person name="Gouzy J."/>
            <person name="Grassa C.J."/>
            <person name="Murat F."/>
            <person name="Staton S.E."/>
            <person name="Cottret L."/>
            <person name="Lelandais-Briere C."/>
            <person name="Owens G.L."/>
            <person name="Carrere S."/>
            <person name="Mayjonade B."/>
            <person name="Legrand L."/>
            <person name="Gill N."/>
            <person name="Kane N.C."/>
            <person name="Bowers J.E."/>
            <person name="Hubner S."/>
            <person name="Bellec A."/>
            <person name="Berard A."/>
            <person name="Berges H."/>
            <person name="Blanchet N."/>
            <person name="Boniface M.C."/>
            <person name="Brunel D."/>
            <person name="Catrice O."/>
            <person name="Chaidir N."/>
            <person name="Claudel C."/>
            <person name="Donnadieu C."/>
            <person name="Faraut T."/>
            <person name="Fievet G."/>
            <person name="Helmstetter N."/>
            <person name="King M."/>
            <person name="Knapp S.J."/>
            <person name="Lai Z."/>
            <person name="Le Paslier M.C."/>
            <person name="Lippi Y."/>
            <person name="Lorenzon L."/>
            <person name="Mandel J.R."/>
            <person name="Marage G."/>
            <person name="Marchand G."/>
            <person name="Marquand E."/>
            <person name="Bret-Mestries E."/>
            <person name="Morien E."/>
            <person name="Nambeesan S."/>
            <person name="Nguyen T."/>
            <person name="Pegot-Espagnet P."/>
            <person name="Pouilly N."/>
            <person name="Raftis F."/>
            <person name="Sallet E."/>
            <person name="Schiex T."/>
            <person name="Thomas J."/>
            <person name="Vandecasteele C."/>
            <person name="Vares D."/>
            <person name="Vear F."/>
            <person name="Vautrin S."/>
            <person name="Crespi M."/>
            <person name="Mangin B."/>
            <person name="Burke J.M."/>
            <person name="Salse J."/>
            <person name="Munos S."/>
            <person name="Vincourt P."/>
            <person name="Rieseberg L.H."/>
            <person name="Langlade N.B."/>
        </authorList>
    </citation>
    <scope>NUCLEOTIDE SEQUENCE</scope>
    <source>
        <tissue evidence="6">Leaves</tissue>
    </source>
</reference>
<dbReference type="PRINTS" id="PR01640">
    <property type="entry name" value="PROFILINPLNT"/>
</dbReference>
<comment type="subcellular location">
    <subcellularLocation>
        <location evidence="1">Cytoplasm</location>
        <location evidence="1">Cytoskeleton</location>
    </subcellularLocation>
</comment>
<evidence type="ECO:0000256" key="2">
    <source>
        <dbReference type="ARBA" id="ARBA00010058"/>
    </source>
</evidence>
<dbReference type="Proteomes" id="UP000215914">
    <property type="component" value="Unassembled WGS sequence"/>
</dbReference>
<evidence type="ECO:0000256" key="5">
    <source>
        <dbReference type="ARBA" id="ARBA00023212"/>
    </source>
</evidence>
<dbReference type="PRINTS" id="PR00392">
    <property type="entry name" value="PROFILIN"/>
</dbReference>
<dbReference type="Gramene" id="mRNA:HanXRQr2_Chr17g0811551">
    <property type="protein sequence ID" value="CDS:HanXRQr2_Chr17g0811551.1"/>
    <property type="gene ID" value="HanXRQr2_Chr17g0811551"/>
</dbReference>
<dbReference type="InterPro" id="IPR048278">
    <property type="entry name" value="PFN"/>
</dbReference>
<dbReference type="EMBL" id="MNCJ02000332">
    <property type="protein sequence ID" value="KAF5756176.1"/>
    <property type="molecule type" value="Genomic_DNA"/>
</dbReference>
<evidence type="ECO:0000313" key="6">
    <source>
        <dbReference type="EMBL" id="KAF5756176.1"/>
    </source>
</evidence>
<evidence type="ECO:0000256" key="4">
    <source>
        <dbReference type="ARBA" id="ARBA00023203"/>
    </source>
</evidence>
<evidence type="ECO:0000256" key="1">
    <source>
        <dbReference type="ARBA" id="ARBA00004245"/>
    </source>
</evidence>
<dbReference type="GO" id="GO:0005856">
    <property type="term" value="C:cytoskeleton"/>
    <property type="evidence" value="ECO:0007669"/>
    <property type="project" value="UniProtKB-SubCell"/>
</dbReference>
<dbReference type="GO" id="GO:0003779">
    <property type="term" value="F:actin binding"/>
    <property type="evidence" value="ECO:0007669"/>
    <property type="project" value="UniProtKB-KW"/>
</dbReference>
<dbReference type="Gene3D" id="3.30.450.30">
    <property type="entry name" value="Dynein light chain 2a, cytoplasmic"/>
    <property type="match status" value="1"/>
</dbReference>
<organism evidence="6 7">
    <name type="scientific">Helianthus annuus</name>
    <name type="common">Common sunflower</name>
    <dbReference type="NCBI Taxonomy" id="4232"/>
    <lineage>
        <taxon>Eukaryota</taxon>
        <taxon>Viridiplantae</taxon>
        <taxon>Streptophyta</taxon>
        <taxon>Embryophyta</taxon>
        <taxon>Tracheophyta</taxon>
        <taxon>Spermatophyta</taxon>
        <taxon>Magnoliopsida</taxon>
        <taxon>eudicotyledons</taxon>
        <taxon>Gunneridae</taxon>
        <taxon>Pentapetalae</taxon>
        <taxon>asterids</taxon>
        <taxon>campanulids</taxon>
        <taxon>Asterales</taxon>
        <taxon>Asteraceae</taxon>
        <taxon>Asteroideae</taxon>
        <taxon>Heliantheae alliance</taxon>
        <taxon>Heliantheae</taxon>
        <taxon>Helianthus</taxon>
    </lineage>
</organism>
<keyword evidence="5" id="KW-0206">Cytoskeleton</keyword>
<dbReference type="InterPro" id="IPR005455">
    <property type="entry name" value="PFN_euk"/>
</dbReference>
<dbReference type="SUPFAM" id="SSF55770">
    <property type="entry name" value="Profilin (actin-binding protein)"/>
    <property type="match status" value="1"/>
</dbReference>
<comment type="caution">
    <text evidence="6">The sequence shown here is derived from an EMBL/GenBank/DDBJ whole genome shotgun (WGS) entry which is preliminary data.</text>
</comment>
<keyword evidence="7" id="KW-1185">Reference proteome</keyword>
<protein>
    <submittedName>
        <fullName evidence="6">Profilin</fullName>
    </submittedName>
</protein>
<reference evidence="6" key="2">
    <citation type="submission" date="2020-06" db="EMBL/GenBank/DDBJ databases">
        <title>Helianthus annuus Genome sequencing and assembly Release 2.</title>
        <authorList>
            <person name="Gouzy J."/>
            <person name="Langlade N."/>
            <person name="Munos S."/>
        </authorList>
    </citation>
    <scope>NUCLEOTIDE SEQUENCE</scope>
    <source>
        <tissue evidence="6">Leaves</tissue>
    </source>
</reference>
<dbReference type="InterPro" id="IPR036140">
    <property type="entry name" value="PFN_sf"/>
</dbReference>
<proteinExistence type="inferred from homology"/>
<keyword evidence="3" id="KW-0963">Cytoplasm</keyword>
<evidence type="ECO:0000256" key="3">
    <source>
        <dbReference type="ARBA" id="ARBA00022490"/>
    </source>
</evidence>